<name>A0AAN9P4H8_CLITE</name>
<feature type="domain" description="Bifunctional inhibitor/plant lipid transfer protein/seed storage helical" evidence="10">
    <location>
        <begin position="30"/>
        <end position="109"/>
    </location>
</feature>
<gene>
    <name evidence="11" type="ORF">RJT34_20085</name>
</gene>
<dbReference type="GO" id="GO:0005886">
    <property type="term" value="C:plasma membrane"/>
    <property type="evidence" value="ECO:0007669"/>
    <property type="project" value="UniProtKB-SubCell"/>
</dbReference>
<dbReference type="InterPro" id="IPR000528">
    <property type="entry name" value="Plant_nsLTP"/>
</dbReference>
<sequence length="178" mass="18214">MAARRVEVLMCMSLVVALWGTTMAQSQSSCTNVLLTLSPCLDYITGNAPTPSSACCSQLAFVVSSQPLCLCEVVNGGASSIAASLNINQTKALTLPAACNVQTPPISTCRSISSSSAGVPVSNIPNSPSGIGSNIISSTTGDGRSVGGSSHSHVNSSYTKLPCYLLVMFLFAMTLSVT</sequence>
<organism evidence="11 12">
    <name type="scientific">Clitoria ternatea</name>
    <name type="common">Butterfly pea</name>
    <dbReference type="NCBI Taxonomy" id="43366"/>
    <lineage>
        <taxon>Eukaryota</taxon>
        <taxon>Viridiplantae</taxon>
        <taxon>Streptophyta</taxon>
        <taxon>Embryophyta</taxon>
        <taxon>Tracheophyta</taxon>
        <taxon>Spermatophyta</taxon>
        <taxon>Magnoliopsida</taxon>
        <taxon>eudicotyledons</taxon>
        <taxon>Gunneridae</taxon>
        <taxon>Pentapetalae</taxon>
        <taxon>rosids</taxon>
        <taxon>fabids</taxon>
        <taxon>Fabales</taxon>
        <taxon>Fabaceae</taxon>
        <taxon>Papilionoideae</taxon>
        <taxon>50 kb inversion clade</taxon>
        <taxon>NPAAA clade</taxon>
        <taxon>indigoferoid/millettioid clade</taxon>
        <taxon>Phaseoleae</taxon>
        <taxon>Clitoria</taxon>
    </lineage>
</organism>
<dbReference type="GO" id="GO:0098552">
    <property type="term" value="C:side of membrane"/>
    <property type="evidence" value="ECO:0007669"/>
    <property type="project" value="UniProtKB-KW"/>
</dbReference>
<evidence type="ECO:0000313" key="12">
    <source>
        <dbReference type="Proteomes" id="UP001359559"/>
    </source>
</evidence>
<feature type="chain" id="PRO_5043008554" description="Bifunctional inhibitor/plant lipid transfer protein/seed storage helical domain-containing protein" evidence="9">
    <location>
        <begin position="25"/>
        <end position="178"/>
    </location>
</feature>
<dbReference type="EMBL" id="JAYKXN010000005">
    <property type="protein sequence ID" value="KAK7285318.1"/>
    <property type="molecule type" value="Genomic_DNA"/>
</dbReference>
<dbReference type="AlphaFoldDB" id="A0AAN9P4H8"/>
<accession>A0AAN9P4H8</accession>
<evidence type="ECO:0000256" key="2">
    <source>
        <dbReference type="ARBA" id="ARBA00009748"/>
    </source>
</evidence>
<keyword evidence="6" id="KW-1015">Disulfide bond</keyword>
<keyword evidence="4" id="KW-0472">Membrane</keyword>
<dbReference type="InterPro" id="IPR036312">
    <property type="entry name" value="Bifun_inhib/LTP/seed_sf"/>
</dbReference>
<feature type="signal peptide" evidence="9">
    <location>
        <begin position="1"/>
        <end position="24"/>
    </location>
</feature>
<evidence type="ECO:0000256" key="3">
    <source>
        <dbReference type="ARBA" id="ARBA00022475"/>
    </source>
</evidence>
<dbReference type="PRINTS" id="PR00382">
    <property type="entry name" value="LIPIDTRNSFER"/>
</dbReference>
<dbReference type="Gene3D" id="1.10.110.10">
    <property type="entry name" value="Plant lipid-transfer and hydrophobic proteins"/>
    <property type="match status" value="1"/>
</dbReference>
<comment type="similarity">
    <text evidence="2">Belongs to the plant LTP family.</text>
</comment>
<dbReference type="InterPro" id="IPR043325">
    <property type="entry name" value="LTSS"/>
</dbReference>
<dbReference type="PANTHER" id="PTHR33044">
    <property type="entry name" value="BIFUNCTIONAL INHIBITOR/LIPID-TRANSFER PROTEIN/SEED STORAGE 2S ALBUMIN SUPERFAMILY PROTEIN-RELATED"/>
    <property type="match status" value="1"/>
</dbReference>
<dbReference type="GO" id="GO:0008289">
    <property type="term" value="F:lipid binding"/>
    <property type="evidence" value="ECO:0007669"/>
    <property type="project" value="InterPro"/>
</dbReference>
<protein>
    <recommendedName>
        <fullName evidence="10">Bifunctional inhibitor/plant lipid transfer protein/seed storage helical domain-containing protein</fullName>
    </recommendedName>
</protein>
<dbReference type="SUPFAM" id="SSF47699">
    <property type="entry name" value="Bifunctional inhibitor/lipid-transfer protein/seed storage 2S albumin"/>
    <property type="match status" value="1"/>
</dbReference>
<keyword evidence="5 9" id="KW-0732">Signal</keyword>
<dbReference type="CDD" id="cd00010">
    <property type="entry name" value="AAI_LTSS"/>
    <property type="match status" value="1"/>
</dbReference>
<evidence type="ECO:0000256" key="4">
    <source>
        <dbReference type="ARBA" id="ARBA00022622"/>
    </source>
</evidence>
<evidence type="ECO:0000313" key="11">
    <source>
        <dbReference type="EMBL" id="KAK7285318.1"/>
    </source>
</evidence>
<dbReference type="SMART" id="SM00499">
    <property type="entry name" value="AAI"/>
    <property type="match status" value="1"/>
</dbReference>
<evidence type="ECO:0000256" key="1">
    <source>
        <dbReference type="ARBA" id="ARBA00004609"/>
    </source>
</evidence>
<evidence type="ECO:0000256" key="5">
    <source>
        <dbReference type="ARBA" id="ARBA00022729"/>
    </source>
</evidence>
<keyword evidence="8" id="KW-0449">Lipoprotein</keyword>
<keyword evidence="7" id="KW-0325">Glycoprotein</keyword>
<evidence type="ECO:0000256" key="6">
    <source>
        <dbReference type="ARBA" id="ARBA00023157"/>
    </source>
</evidence>
<comment type="caution">
    <text evidence="11">The sequence shown here is derived from an EMBL/GenBank/DDBJ whole genome shotgun (WGS) entry which is preliminary data.</text>
</comment>
<proteinExistence type="inferred from homology"/>
<dbReference type="Proteomes" id="UP001359559">
    <property type="component" value="Unassembled WGS sequence"/>
</dbReference>
<evidence type="ECO:0000256" key="7">
    <source>
        <dbReference type="ARBA" id="ARBA00023180"/>
    </source>
</evidence>
<keyword evidence="3" id="KW-1003">Cell membrane</keyword>
<keyword evidence="4" id="KW-0336">GPI-anchor</keyword>
<comment type="subcellular location">
    <subcellularLocation>
        <location evidence="1">Cell membrane</location>
        <topology evidence="1">Lipid-anchor</topology>
        <topology evidence="1">GPI-anchor</topology>
    </subcellularLocation>
</comment>
<dbReference type="InterPro" id="IPR016140">
    <property type="entry name" value="Bifunc_inhib/LTP/seed_store"/>
</dbReference>
<evidence type="ECO:0000256" key="8">
    <source>
        <dbReference type="ARBA" id="ARBA00023288"/>
    </source>
</evidence>
<reference evidence="11 12" key="1">
    <citation type="submission" date="2024-01" db="EMBL/GenBank/DDBJ databases">
        <title>The genomes of 5 underutilized Papilionoideae crops provide insights into root nodulation and disease resistance.</title>
        <authorList>
            <person name="Yuan L."/>
        </authorList>
    </citation>
    <scope>NUCLEOTIDE SEQUENCE [LARGE SCALE GENOMIC DNA]</scope>
    <source>
        <strain evidence="11">LY-2023</strain>
        <tissue evidence="11">Leaf</tissue>
    </source>
</reference>
<evidence type="ECO:0000259" key="10">
    <source>
        <dbReference type="SMART" id="SM00499"/>
    </source>
</evidence>
<keyword evidence="12" id="KW-1185">Reference proteome</keyword>
<dbReference type="Pfam" id="PF14368">
    <property type="entry name" value="LTP_2"/>
    <property type="match status" value="1"/>
</dbReference>
<dbReference type="GO" id="GO:0006869">
    <property type="term" value="P:lipid transport"/>
    <property type="evidence" value="ECO:0007669"/>
    <property type="project" value="InterPro"/>
</dbReference>
<evidence type="ECO:0000256" key="9">
    <source>
        <dbReference type="SAM" id="SignalP"/>
    </source>
</evidence>